<dbReference type="PANTHER" id="PTHR44575:SF5">
    <property type="entry name" value="S-ADENOSYL-L-METHIONINE-DEPENDENT METHYLTRANSFERASES SUPERFAMILY PROTEIN"/>
    <property type="match status" value="1"/>
</dbReference>
<proteinExistence type="predicted"/>
<evidence type="ECO:0000259" key="2">
    <source>
        <dbReference type="Pfam" id="PF08241"/>
    </source>
</evidence>
<dbReference type="EMBL" id="CM010636">
    <property type="protein sequence ID" value="RID47634.1"/>
    <property type="molecule type" value="Genomic_DNA"/>
</dbReference>
<sequence length="284" mass="32289">MKQKCSLLTRSNEKERKKEKNEKMAQMATLTEKQANEYLNARPTYPTIWYKVLAGRTSNHKVAWDVGTGNGQAALGVADYYQRVVATDIDEKPMSIAKPHPNVTYLHTPASMSDDELVSKLGGENSIDLIVAAQSLHYFDLKRFYAIVRRVLRKEGGIIAVWVYNDLVVTPKVDAIMKRLVDSTKPYRNLKMNLAFDGYKEIEFPFKNIRLGTQGRPKALEIPHKLSLDGYLGFFKSWQPLVKAKEQGAELLKPSMINEFKEAWGDQNQVKDVAYRAFMLAGKL</sequence>
<dbReference type="InterPro" id="IPR029063">
    <property type="entry name" value="SAM-dependent_MTases_sf"/>
</dbReference>
<name>A0A397Y7D6_BRACM</name>
<evidence type="ECO:0000313" key="4">
    <source>
        <dbReference type="Proteomes" id="UP000264353"/>
    </source>
</evidence>
<dbReference type="AlphaFoldDB" id="A0A397Y7D6"/>
<dbReference type="SUPFAM" id="SSF53335">
    <property type="entry name" value="S-adenosyl-L-methionine-dependent methyltransferases"/>
    <property type="match status" value="1"/>
</dbReference>
<protein>
    <recommendedName>
        <fullName evidence="2">Methyltransferase type 11 domain-containing protein</fullName>
    </recommendedName>
</protein>
<dbReference type="Proteomes" id="UP000264353">
    <property type="component" value="Chromosome A9"/>
</dbReference>
<dbReference type="GO" id="GO:0008757">
    <property type="term" value="F:S-adenosylmethionine-dependent methyltransferase activity"/>
    <property type="evidence" value="ECO:0007669"/>
    <property type="project" value="InterPro"/>
</dbReference>
<dbReference type="Gene3D" id="3.40.50.150">
    <property type="entry name" value="Vaccinia Virus protein VP39"/>
    <property type="match status" value="1"/>
</dbReference>
<feature type="compositionally biased region" description="Basic and acidic residues" evidence="1">
    <location>
        <begin position="11"/>
        <end position="23"/>
    </location>
</feature>
<evidence type="ECO:0000313" key="3">
    <source>
        <dbReference type="EMBL" id="RID47634.1"/>
    </source>
</evidence>
<organism evidence="3 4">
    <name type="scientific">Brassica campestris</name>
    <name type="common">Field mustard</name>
    <dbReference type="NCBI Taxonomy" id="3711"/>
    <lineage>
        <taxon>Eukaryota</taxon>
        <taxon>Viridiplantae</taxon>
        <taxon>Streptophyta</taxon>
        <taxon>Embryophyta</taxon>
        <taxon>Tracheophyta</taxon>
        <taxon>Spermatophyta</taxon>
        <taxon>Magnoliopsida</taxon>
        <taxon>eudicotyledons</taxon>
        <taxon>Gunneridae</taxon>
        <taxon>Pentapetalae</taxon>
        <taxon>rosids</taxon>
        <taxon>malvids</taxon>
        <taxon>Brassicales</taxon>
        <taxon>Brassicaceae</taxon>
        <taxon>Brassiceae</taxon>
        <taxon>Brassica</taxon>
    </lineage>
</organism>
<dbReference type="CDD" id="cd02440">
    <property type="entry name" value="AdoMet_MTases"/>
    <property type="match status" value="1"/>
</dbReference>
<accession>A0A397Y7D6</accession>
<reference evidence="3 4" key="1">
    <citation type="submission" date="2018-06" db="EMBL/GenBank/DDBJ databases">
        <title>WGS assembly of Brassica rapa FPsc.</title>
        <authorList>
            <person name="Bowman J."/>
            <person name="Kohchi T."/>
            <person name="Yamato K."/>
            <person name="Jenkins J."/>
            <person name="Shu S."/>
            <person name="Ishizaki K."/>
            <person name="Yamaoka S."/>
            <person name="Nishihama R."/>
            <person name="Nakamura Y."/>
            <person name="Berger F."/>
            <person name="Adam C."/>
            <person name="Aki S."/>
            <person name="Althoff F."/>
            <person name="Araki T."/>
            <person name="Arteaga-Vazquez M."/>
            <person name="Balasubrmanian S."/>
            <person name="Bauer D."/>
            <person name="Boehm C."/>
            <person name="Briginshaw L."/>
            <person name="Caballero-Perez J."/>
            <person name="Catarino B."/>
            <person name="Chen F."/>
            <person name="Chiyoda S."/>
            <person name="Chovatia M."/>
            <person name="Davies K."/>
            <person name="Delmans M."/>
            <person name="Demura T."/>
            <person name="Dierschke T."/>
            <person name="Dolan L."/>
            <person name="Dorantes-Acosta A."/>
            <person name="Eklund D."/>
            <person name="Florent S."/>
            <person name="Flores-Sandoval E."/>
            <person name="Fujiyama A."/>
            <person name="Fukuzawa H."/>
            <person name="Galik B."/>
            <person name="Grimanelli D."/>
            <person name="Grimwood J."/>
            <person name="Grossniklaus U."/>
            <person name="Hamada T."/>
            <person name="Haseloff J."/>
            <person name="Hetherington A."/>
            <person name="Higo A."/>
            <person name="Hirakawa Y."/>
            <person name="Hundley H."/>
            <person name="Ikeda Y."/>
            <person name="Inoue K."/>
            <person name="Inoue S."/>
            <person name="Ishida S."/>
            <person name="Jia Q."/>
            <person name="Kakita M."/>
            <person name="Kanazawa T."/>
            <person name="Kawai Y."/>
            <person name="Kawashima T."/>
            <person name="Kennedy M."/>
            <person name="Kinose K."/>
            <person name="Kinoshita T."/>
            <person name="Kohara Y."/>
            <person name="Koide E."/>
            <person name="Komatsu K."/>
            <person name="Kopischke S."/>
            <person name="Kubo M."/>
            <person name="Kyozuka J."/>
            <person name="Lagercrantz U."/>
            <person name="Lin S."/>
            <person name="Lindquist E."/>
            <person name="Lipzen A."/>
            <person name="Lu C."/>
            <person name="Luna E."/>
            <person name="Martienssen R."/>
            <person name="Minamino N."/>
            <person name="Mizutani M."/>
            <person name="Mizutani M."/>
            <person name="Mochizuki N."/>
            <person name="Monte I."/>
            <person name="Mosher R."/>
            <person name="Nagasaki H."/>
            <person name="Nakagami H."/>
            <person name="Naramoto S."/>
            <person name="Nishitani K."/>
            <person name="Ohtani M."/>
            <person name="Okamoto T."/>
            <person name="Okumura M."/>
            <person name="Phillips J."/>
            <person name="Pollak B."/>
            <person name="Reinders A."/>
            <person name="Roevekamp M."/>
            <person name="Sano R."/>
            <person name="Sawa S."/>
            <person name="Schmid M."/>
            <person name="Shirakawa M."/>
            <person name="Solano R."/>
            <person name="Spunde A."/>
            <person name="Suetsugu N."/>
            <person name="Sugano S."/>
            <person name="Sugiyama A."/>
            <person name="Sun R."/>
            <person name="Suzuki Y."/>
            <person name="Takenaka M."/>
            <person name="Takezawa D."/>
            <person name="Tomogane H."/>
            <person name="Tsuzuki M."/>
            <person name="Ueda T."/>
            <person name="Umeda M."/>
            <person name="Ward J."/>
            <person name="Watanabe Y."/>
            <person name="Yazaki K."/>
            <person name="Yokoyama R."/>
            <person name="Yoshitake Y."/>
            <person name="Yotsui I."/>
            <person name="Zachgo S."/>
            <person name="Schmutz J."/>
        </authorList>
    </citation>
    <scope>NUCLEOTIDE SEQUENCE [LARGE SCALE GENOMIC DNA]</scope>
    <source>
        <strain evidence="4">cv. B-3</strain>
    </source>
</reference>
<dbReference type="InterPro" id="IPR013216">
    <property type="entry name" value="Methyltransf_11"/>
</dbReference>
<feature type="region of interest" description="Disordered" evidence="1">
    <location>
        <begin position="1"/>
        <end position="23"/>
    </location>
</feature>
<dbReference type="PANTHER" id="PTHR44575">
    <property type="entry name" value="OS01G0589200 PROTEIN"/>
    <property type="match status" value="1"/>
</dbReference>
<evidence type="ECO:0000256" key="1">
    <source>
        <dbReference type="SAM" id="MobiDB-lite"/>
    </source>
</evidence>
<feature type="compositionally biased region" description="Polar residues" evidence="1">
    <location>
        <begin position="1"/>
        <end position="10"/>
    </location>
</feature>
<dbReference type="Pfam" id="PF08241">
    <property type="entry name" value="Methyltransf_11"/>
    <property type="match status" value="1"/>
</dbReference>
<gene>
    <name evidence="3" type="ORF">BRARA_I04214</name>
</gene>
<feature type="domain" description="Methyltransferase type 11" evidence="2">
    <location>
        <begin position="65"/>
        <end position="159"/>
    </location>
</feature>